<protein>
    <submittedName>
        <fullName evidence="2">Uncharacterized protein</fullName>
    </submittedName>
</protein>
<keyword evidence="3" id="KW-1185">Reference proteome</keyword>
<feature type="compositionally biased region" description="Gly residues" evidence="1">
    <location>
        <begin position="163"/>
        <end position="181"/>
    </location>
</feature>
<gene>
    <name evidence="2" type="ORF">B0H16DRAFT_1723443</name>
</gene>
<reference evidence="2" key="1">
    <citation type="submission" date="2023-03" db="EMBL/GenBank/DDBJ databases">
        <title>Massive genome expansion in bonnet fungi (Mycena s.s.) driven by repeated elements and novel gene families across ecological guilds.</title>
        <authorList>
            <consortium name="Lawrence Berkeley National Laboratory"/>
            <person name="Harder C.B."/>
            <person name="Miyauchi S."/>
            <person name="Viragh M."/>
            <person name="Kuo A."/>
            <person name="Thoen E."/>
            <person name="Andreopoulos B."/>
            <person name="Lu D."/>
            <person name="Skrede I."/>
            <person name="Drula E."/>
            <person name="Henrissat B."/>
            <person name="Morin E."/>
            <person name="Kohler A."/>
            <person name="Barry K."/>
            <person name="LaButti K."/>
            <person name="Morin E."/>
            <person name="Salamov A."/>
            <person name="Lipzen A."/>
            <person name="Mereny Z."/>
            <person name="Hegedus B."/>
            <person name="Baldrian P."/>
            <person name="Stursova M."/>
            <person name="Weitz H."/>
            <person name="Taylor A."/>
            <person name="Grigoriev I.V."/>
            <person name="Nagy L.G."/>
            <person name="Martin F."/>
            <person name="Kauserud H."/>
        </authorList>
    </citation>
    <scope>NUCLEOTIDE SEQUENCE</scope>
    <source>
        <strain evidence="2">CBHHK182m</strain>
    </source>
</reference>
<evidence type="ECO:0000256" key="1">
    <source>
        <dbReference type="SAM" id="MobiDB-lite"/>
    </source>
</evidence>
<evidence type="ECO:0000313" key="2">
    <source>
        <dbReference type="EMBL" id="KAJ7752979.1"/>
    </source>
</evidence>
<organism evidence="2 3">
    <name type="scientific">Mycena metata</name>
    <dbReference type="NCBI Taxonomy" id="1033252"/>
    <lineage>
        <taxon>Eukaryota</taxon>
        <taxon>Fungi</taxon>
        <taxon>Dikarya</taxon>
        <taxon>Basidiomycota</taxon>
        <taxon>Agaricomycotina</taxon>
        <taxon>Agaricomycetes</taxon>
        <taxon>Agaricomycetidae</taxon>
        <taxon>Agaricales</taxon>
        <taxon>Marasmiineae</taxon>
        <taxon>Mycenaceae</taxon>
        <taxon>Mycena</taxon>
    </lineage>
</organism>
<name>A0AAD7NB79_9AGAR</name>
<accession>A0AAD7NB79</accession>
<dbReference type="AlphaFoldDB" id="A0AAD7NB79"/>
<comment type="caution">
    <text evidence="2">The sequence shown here is derived from an EMBL/GenBank/DDBJ whole genome shotgun (WGS) entry which is preliminary data.</text>
</comment>
<feature type="region of interest" description="Disordered" evidence="1">
    <location>
        <begin position="163"/>
        <end position="187"/>
    </location>
</feature>
<proteinExistence type="predicted"/>
<dbReference type="EMBL" id="JARKIB010000057">
    <property type="protein sequence ID" value="KAJ7752979.1"/>
    <property type="molecule type" value="Genomic_DNA"/>
</dbReference>
<sequence>MKTSATISVSFMLGVSRLPSSHRRLTCTSQLSEGQTQPFEPSSCLPPPQSRPFLCVTPPSTPTSSASFTAFATVSVGGIESADGATTYLLEEVEGLNGVTNTATLTIVQGATAWHEDALQETCSLNGKGGAVCVLGPSEFQTSFTGTTYPIFTVGANAAGAGGGGASGGSGSSSGSGGGNNSSGSTTGGAARVNGGASVGWMLVGTAAAIFAGRKYLSVQALLYTTVPGLLHHPVAELTLE</sequence>
<evidence type="ECO:0000313" key="3">
    <source>
        <dbReference type="Proteomes" id="UP001215598"/>
    </source>
</evidence>
<dbReference type="Proteomes" id="UP001215598">
    <property type="component" value="Unassembled WGS sequence"/>
</dbReference>